<dbReference type="Proteomes" id="UP000663722">
    <property type="component" value="Chromosome"/>
</dbReference>
<dbReference type="KEGG" id="dmm:dnm_017230"/>
<protein>
    <submittedName>
        <fullName evidence="2">HTH domain-containing protein, Cro/C1-type</fullName>
    </submittedName>
</protein>
<dbReference type="SUPFAM" id="SSF47413">
    <property type="entry name" value="lambda repressor-like DNA-binding domains"/>
    <property type="match status" value="1"/>
</dbReference>
<feature type="domain" description="HTH cro/C1-type" evidence="1">
    <location>
        <begin position="38"/>
        <end position="94"/>
    </location>
</feature>
<reference evidence="2" key="1">
    <citation type="journal article" date="2021" name="Microb. Physiol.">
        <title>Proteogenomic Insights into the Physiology of Marine, Sulfate-Reducing, Filamentous Desulfonema limicola and Desulfonema magnum.</title>
        <authorList>
            <person name="Schnaars V."/>
            <person name="Wohlbrand L."/>
            <person name="Scheve S."/>
            <person name="Hinrichs C."/>
            <person name="Reinhardt R."/>
            <person name="Rabus R."/>
        </authorList>
    </citation>
    <scope>NUCLEOTIDE SEQUENCE</scope>
    <source>
        <strain evidence="2">4be13</strain>
    </source>
</reference>
<evidence type="ECO:0000259" key="1">
    <source>
        <dbReference type="PROSITE" id="PS50943"/>
    </source>
</evidence>
<accession>A0A975GLJ9</accession>
<dbReference type="EMBL" id="CP061800">
    <property type="protein sequence ID" value="QTA85709.1"/>
    <property type="molecule type" value="Genomic_DNA"/>
</dbReference>
<organism evidence="2 3">
    <name type="scientific">Desulfonema magnum</name>
    <dbReference type="NCBI Taxonomy" id="45655"/>
    <lineage>
        <taxon>Bacteria</taxon>
        <taxon>Pseudomonadati</taxon>
        <taxon>Thermodesulfobacteriota</taxon>
        <taxon>Desulfobacteria</taxon>
        <taxon>Desulfobacterales</taxon>
        <taxon>Desulfococcaceae</taxon>
        <taxon>Desulfonema</taxon>
    </lineage>
</organism>
<dbReference type="PROSITE" id="PS50943">
    <property type="entry name" value="HTH_CROC1"/>
    <property type="match status" value="1"/>
</dbReference>
<name>A0A975GLJ9_9BACT</name>
<dbReference type="GO" id="GO:0003677">
    <property type="term" value="F:DNA binding"/>
    <property type="evidence" value="ECO:0007669"/>
    <property type="project" value="InterPro"/>
</dbReference>
<dbReference type="AlphaFoldDB" id="A0A975GLJ9"/>
<sequence length="99" mass="10686">MSKTHNNIGSDFEAFLEEEGILAECQTEAIKRVLAFQIEQAMKKQGLTKSAMAKKMSTSRSSLDRLLSPGKSVTLNTISQAASALGGRLEMNLILPESG</sequence>
<evidence type="ECO:0000313" key="2">
    <source>
        <dbReference type="EMBL" id="QTA85709.1"/>
    </source>
</evidence>
<dbReference type="Pfam" id="PF01381">
    <property type="entry name" value="HTH_3"/>
    <property type="match status" value="1"/>
</dbReference>
<dbReference type="RefSeq" id="WP_207681646.1">
    <property type="nucleotide sequence ID" value="NZ_CP061800.1"/>
</dbReference>
<evidence type="ECO:0000313" key="3">
    <source>
        <dbReference type="Proteomes" id="UP000663722"/>
    </source>
</evidence>
<dbReference type="CDD" id="cd00093">
    <property type="entry name" value="HTH_XRE"/>
    <property type="match status" value="1"/>
</dbReference>
<gene>
    <name evidence="2" type="ORF">dnm_017230</name>
</gene>
<dbReference type="InterPro" id="IPR001387">
    <property type="entry name" value="Cro/C1-type_HTH"/>
</dbReference>
<dbReference type="InterPro" id="IPR010982">
    <property type="entry name" value="Lambda_DNA-bd_dom_sf"/>
</dbReference>
<dbReference type="Gene3D" id="1.10.260.40">
    <property type="entry name" value="lambda repressor-like DNA-binding domains"/>
    <property type="match status" value="1"/>
</dbReference>
<keyword evidence="3" id="KW-1185">Reference proteome</keyword>
<proteinExistence type="predicted"/>